<reference evidence="2 3" key="1">
    <citation type="submission" date="2018-07" db="EMBL/GenBank/DDBJ databases">
        <title>A high quality draft genome assembly of the barn swallow (H. rustica rustica).</title>
        <authorList>
            <person name="Formenti G."/>
            <person name="Chiara M."/>
            <person name="Poveda L."/>
            <person name="Francoijs K.-J."/>
            <person name="Bonisoli-Alquati A."/>
            <person name="Canova L."/>
            <person name="Gianfranceschi L."/>
            <person name="Horner D.S."/>
            <person name="Saino N."/>
        </authorList>
    </citation>
    <scope>NUCLEOTIDE SEQUENCE [LARGE SCALE GENOMIC DNA]</scope>
    <source>
        <strain evidence="2">Chelidonia</strain>
        <tissue evidence="2">Blood</tissue>
    </source>
</reference>
<accession>A0A3M0JK74</accession>
<organism evidence="2 3">
    <name type="scientific">Hirundo rustica rustica</name>
    <dbReference type="NCBI Taxonomy" id="333673"/>
    <lineage>
        <taxon>Eukaryota</taxon>
        <taxon>Metazoa</taxon>
        <taxon>Chordata</taxon>
        <taxon>Craniata</taxon>
        <taxon>Vertebrata</taxon>
        <taxon>Euteleostomi</taxon>
        <taxon>Archelosauria</taxon>
        <taxon>Archosauria</taxon>
        <taxon>Dinosauria</taxon>
        <taxon>Saurischia</taxon>
        <taxon>Theropoda</taxon>
        <taxon>Coelurosauria</taxon>
        <taxon>Aves</taxon>
        <taxon>Neognathae</taxon>
        <taxon>Neoaves</taxon>
        <taxon>Telluraves</taxon>
        <taxon>Australaves</taxon>
        <taxon>Passeriformes</taxon>
        <taxon>Sylvioidea</taxon>
        <taxon>Hirundinidae</taxon>
        <taxon>Hirundo</taxon>
    </lineage>
</organism>
<sequence length="291" mass="31629">MSQKQPVQELNMKHPASAEHGLAMLREASHQSLRTVWKQNFPNQCKATAKEEKQEENTRAQELCPGNKTSDNEMSQAEEKRPQELYQKEDYTKEEMSQAERIIRKGFCKGKTAATKSYSNGKMMPSGTSTTSGMTSWAQAMSWIFTLTPMRHSALSAVLDAETAAAESVPDPHSTSPTTAGATGSEPAGAAMARAAEEEDHCAHPTPKAQEDEIKASPAFVEQLTGTEAESQAAALHSPCSPLSPLPSWPEAHSLSRAQAAHSQCPSRFRRALRALSRLCCCPCMGGRPED</sequence>
<feature type="compositionally biased region" description="Low complexity" evidence="1">
    <location>
        <begin position="174"/>
        <end position="194"/>
    </location>
</feature>
<keyword evidence="3" id="KW-1185">Reference proteome</keyword>
<evidence type="ECO:0000313" key="2">
    <source>
        <dbReference type="EMBL" id="RMC01085.1"/>
    </source>
</evidence>
<evidence type="ECO:0000256" key="1">
    <source>
        <dbReference type="SAM" id="MobiDB-lite"/>
    </source>
</evidence>
<dbReference type="Proteomes" id="UP000269221">
    <property type="component" value="Unassembled WGS sequence"/>
</dbReference>
<feature type="region of interest" description="Disordered" evidence="1">
    <location>
        <begin position="165"/>
        <end position="212"/>
    </location>
</feature>
<comment type="caution">
    <text evidence="2">The sequence shown here is derived from an EMBL/GenBank/DDBJ whole genome shotgun (WGS) entry which is preliminary data.</text>
</comment>
<name>A0A3M0JK74_HIRRU</name>
<evidence type="ECO:0000313" key="3">
    <source>
        <dbReference type="Proteomes" id="UP000269221"/>
    </source>
</evidence>
<feature type="compositionally biased region" description="Basic and acidic residues" evidence="1">
    <location>
        <begin position="48"/>
        <end position="59"/>
    </location>
</feature>
<dbReference type="AlphaFoldDB" id="A0A3M0JK74"/>
<protein>
    <submittedName>
        <fullName evidence="2">Uncharacterized protein</fullName>
    </submittedName>
</protein>
<proteinExistence type="predicted"/>
<dbReference type="EMBL" id="QRBI01000141">
    <property type="protein sequence ID" value="RMC01085.1"/>
    <property type="molecule type" value="Genomic_DNA"/>
</dbReference>
<feature type="region of interest" description="Disordered" evidence="1">
    <location>
        <begin position="1"/>
        <end position="27"/>
    </location>
</feature>
<gene>
    <name evidence="2" type="ORF">DUI87_22351</name>
</gene>
<feature type="region of interest" description="Disordered" evidence="1">
    <location>
        <begin position="45"/>
        <end position="81"/>
    </location>
</feature>